<protein>
    <submittedName>
        <fullName evidence="2">Uncharacterized protein</fullName>
    </submittedName>
</protein>
<feature type="region of interest" description="Disordered" evidence="1">
    <location>
        <begin position="1"/>
        <end position="20"/>
    </location>
</feature>
<evidence type="ECO:0000313" key="3">
    <source>
        <dbReference type="Proteomes" id="UP000429607"/>
    </source>
</evidence>
<feature type="compositionally biased region" description="Basic and acidic residues" evidence="1">
    <location>
        <begin position="1"/>
        <end position="10"/>
    </location>
</feature>
<accession>A0A6A3N7D9</accession>
<sequence length="456" mass="50797">MKRKHDEPVGARKRRRVSSRYPMETASSLGGVAVFKDVWGALVKAGWTSKRPSSKCLDTRYKYIRPGGRHDGAEGVDYLLGELAVLRYIEDLRVSEVRRWSPGVVRGSAVQEGVVREEDMEDVRFDKVLKPKQVEWVTALTWARVARPVRQPSLQVVQEGVAHEGAVRERVVQEGVVQQEGVEDVRLDKALNLTAMGSATASEWAPVARPVRQASLQVVREGVAHESAVRERVVQEGVVEQEDVEDVRLDKDSRGVDDSVGMGASGDLSAGVVFPDSLQPGRAVPTGAATTPTRTPPIMLQDVYVSKLIAFSPDKERWVKAKAYRPIGTAYIIGRVYRQVKKGKNASLFQIRWLDSQFQSAVEHISVGMVQLGIKNYIALTRVKNPDWRILVRPDPTDEIDFEDADSDCDEEAEEVIEAFDPTELLPTSLSEVEAIRNMRFVPSGQVEAPSYLYQH</sequence>
<evidence type="ECO:0000256" key="1">
    <source>
        <dbReference type="SAM" id="MobiDB-lite"/>
    </source>
</evidence>
<dbReference type="PANTHER" id="PTHR37069:SF2">
    <property type="entry name" value="PIGGYBAC TRANSPOSABLE ELEMENT-DERIVED PROTEIN DOMAIN-CONTAINING PROTEIN"/>
    <property type="match status" value="1"/>
</dbReference>
<comment type="caution">
    <text evidence="2">The sequence shown here is derived from an EMBL/GenBank/DDBJ whole genome shotgun (WGS) entry which is preliminary data.</text>
</comment>
<gene>
    <name evidence="2" type="ORF">PR001_g8302</name>
</gene>
<dbReference type="Proteomes" id="UP000429607">
    <property type="component" value="Unassembled WGS sequence"/>
</dbReference>
<organism evidence="2 3">
    <name type="scientific">Phytophthora rubi</name>
    <dbReference type="NCBI Taxonomy" id="129364"/>
    <lineage>
        <taxon>Eukaryota</taxon>
        <taxon>Sar</taxon>
        <taxon>Stramenopiles</taxon>
        <taxon>Oomycota</taxon>
        <taxon>Peronosporomycetes</taxon>
        <taxon>Peronosporales</taxon>
        <taxon>Peronosporaceae</taxon>
        <taxon>Phytophthora</taxon>
    </lineage>
</organism>
<name>A0A6A3N7D9_9STRA</name>
<dbReference type="AlphaFoldDB" id="A0A6A3N7D9"/>
<dbReference type="EMBL" id="QXFV01000436">
    <property type="protein sequence ID" value="KAE9037607.1"/>
    <property type="molecule type" value="Genomic_DNA"/>
</dbReference>
<dbReference type="PANTHER" id="PTHR37069">
    <property type="entry name" value="DDE_TNP_1_7 DOMAIN-CONTAINING PROTEIN"/>
    <property type="match status" value="1"/>
</dbReference>
<evidence type="ECO:0000313" key="2">
    <source>
        <dbReference type="EMBL" id="KAE9037607.1"/>
    </source>
</evidence>
<feature type="non-terminal residue" evidence="2">
    <location>
        <position position="456"/>
    </location>
</feature>
<proteinExistence type="predicted"/>
<reference evidence="2 3" key="1">
    <citation type="submission" date="2018-09" db="EMBL/GenBank/DDBJ databases">
        <title>Genomic investigation of the strawberry pathogen Phytophthora fragariae indicates pathogenicity is determined by transcriptional variation in three key races.</title>
        <authorList>
            <person name="Adams T.M."/>
            <person name="Armitage A.D."/>
            <person name="Sobczyk M.K."/>
            <person name="Bates H.J."/>
            <person name="Dunwell J.M."/>
            <person name="Nellist C.F."/>
            <person name="Harrison R.J."/>
        </authorList>
    </citation>
    <scope>NUCLEOTIDE SEQUENCE [LARGE SCALE GENOMIC DNA]</scope>
    <source>
        <strain evidence="2 3">SCRP249</strain>
    </source>
</reference>